<dbReference type="InterPro" id="IPR029063">
    <property type="entry name" value="SAM-dependent_MTases_sf"/>
</dbReference>
<dbReference type="RefSeq" id="WP_077350476.1">
    <property type="nucleotide sequence ID" value="NZ_CP019607.1"/>
</dbReference>
<proteinExistence type="predicted"/>
<feature type="domain" description="Methyltransferase" evidence="1">
    <location>
        <begin position="227"/>
        <end position="333"/>
    </location>
</feature>
<dbReference type="EMBL" id="CP019607">
    <property type="protein sequence ID" value="AQP51304.1"/>
    <property type="molecule type" value="Genomic_DNA"/>
</dbReference>
<sequence length="500" mass="56483">MRYILFPGRHHLVTSFQVRHLRSLVERHPDAEVVWAVTSADHGGTQRNPVPGPRRLGLIESVAAETALPSLTFLIANRRPKPDFAHYVIEEIRTQTGATVSMSPSNTLVACSTPEVIADYERLGYAIDPVELGTQETRPWQVVEAIIDAGPEWEARVEGVMAPAAVEYYRRYGLAEAVQSIYSDPLIDSDDGDITVTRDYATYRAAFEDNAWRKVSEFEAAVRPGRIVDVGCATGQTIKLLSERPELFESDFYGVEVARPLYEICQQRKSNGEFGDANVFFHQRNIMQTQLFEDDSLDTVISMALTHEIESYLGREDLLEFCGRVFQMLRPGGVWINYDVVGPDGREDLVLADLSATDGVADGDLADLSTRARFEKFARDFRAEEGDGISYEAVEIEGRELVQLTRGELYEFLAKKDYIDSWYSEAHEAFCFFSPDEWVALLESNGFVMTRDTRPIQNPWLIENRFSRAATVYVQGDDGELVEDEWSWTNVLLVAQKPED</sequence>
<dbReference type="CDD" id="cd02440">
    <property type="entry name" value="AdoMet_MTases"/>
    <property type="match status" value="1"/>
</dbReference>
<dbReference type="STRING" id="399497.BW733_11145"/>
<dbReference type="SUPFAM" id="SSF53335">
    <property type="entry name" value="S-adenosyl-L-methionine-dependent methyltransferases"/>
    <property type="match status" value="1"/>
</dbReference>
<dbReference type="Gene3D" id="3.40.50.150">
    <property type="entry name" value="Vaccinia Virus protein VP39"/>
    <property type="match status" value="1"/>
</dbReference>
<dbReference type="KEGG" id="tfa:BW733_11145"/>
<dbReference type="InterPro" id="IPR041698">
    <property type="entry name" value="Methyltransf_25"/>
</dbReference>
<evidence type="ECO:0000259" key="1">
    <source>
        <dbReference type="Pfam" id="PF13649"/>
    </source>
</evidence>
<dbReference type="Pfam" id="PF13649">
    <property type="entry name" value="Methyltransf_25"/>
    <property type="match status" value="1"/>
</dbReference>
<gene>
    <name evidence="2" type="ORF">BW733_11145</name>
</gene>
<keyword evidence="3" id="KW-1185">Reference proteome</keyword>
<evidence type="ECO:0000313" key="3">
    <source>
        <dbReference type="Proteomes" id="UP000188235"/>
    </source>
</evidence>
<dbReference type="AlphaFoldDB" id="A0A1Q2CZ13"/>
<name>A0A1Q2CZ13_9ACTN</name>
<dbReference type="Proteomes" id="UP000188235">
    <property type="component" value="Chromosome"/>
</dbReference>
<organism evidence="2 3">
    <name type="scientific">Tessaracoccus flavescens</name>
    <dbReference type="NCBI Taxonomy" id="399497"/>
    <lineage>
        <taxon>Bacteria</taxon>
        <taxon>Bacillati</taxon>
        <taxon>Actinomycetota</taxon>
        <taxon>Actinomycetes</taxon>
        <taxon>Propionibacteriales</taxon>
        <taxon>Propionibacteriaceae</taxon>
        <taxon>Tessaracoccus</taxon>
    </lineage>
</organism>
<dbReference type="OrthoDB" id="609840at2"/>
<reference evidence="2 3" key="1">
    <citation type="journal article" date="2008" name="Int. J. Syst. Evol. Microbiol.">
        <title>Tessaracoccus flavescens sp. nov., isolated from marine sediment.</title>
        <authorList>
            <person name="Lee D.W."/>
            <person name="Lee S.D."/>
        </authorList>
    </citation>
    <scope>NUCLEOTIDE SEQUENCE [LARGE SCALE GENOMIC DNA]</scope>
    <source>
        <strain evidence="2 3">SST-39T</strain>
    </source>
</reference>
<accession>A0A1Q2CZ13</accession>
<protein>
    <recommendedName>
        <fullName evidence="1">Methyltransferase domain-containing protein</fullName>
    </recommendedName>
</protein>
<evidence type="ECO:0000313" key="2">
    <source>
        <dbReference type="EMBL" id="AQP51304.1"/>
    </source>
</evidence>